<dbReference type="AlphaFoldDB" id="A0AAV1CP96"/>
<accession>A0AAV1CP96</accession>
<proteinExistence type="predicted"/>
<keyword evidence="1" id="KW-0863">Zinc-finger</keyword>
<keyword evidence="1" id="KW-0862">Zinc</keyword>
<feature type="domain" description="SWIM-type" evidence="3">
    <location>
        <begin position="568"/>
        <end position="605"/>
    </location>
</feature>
<evidence type="ECO:0000256" key="1">
    <source>
        <dbReference type="PROSITE-ProRule" id="PRU00325"/>
    </source>
</evidence>
<protein>
    <submittedName>
        <fullName evidence="4">OLC1v1033274C2</fullName>
    </submittedName>
</protein>
<evidence type="ECO:0000313" key="5">
    <source>
        <dbReference type="Proteomes" id="UP001161247"/>
    </source>
</evidence>
<sequence length="730" mass="83927">MARWDKILSLPVQNPPALEFSSKDLVWSTVEGWRDNIDRISLIPFARVDDFVRGESANEDCPTRFHVEARRKRPSDTTCKPKVDGILEYILYWCSFGPDDHRKGGIVRPSRTSYAPKKKSAGRPNTKRGCTCHFIVKRLIAEPSVALIIYNKVEHIDKNGLPCHGPQDKKAAGTRAMYAPYISEDLRLHVLSLLYVGVSVETIMQRHKESVERQGGPSNRDDLLNHRHVRRQERIIRRFSYELDSDDAISVSKWVESHQSWVFFYEDYSDSEPFALGIQTEWQLQQMIRFGNRSLLASDSRFGTNKLKYPVHSLVVFNSENKAIPVAWMITPKFASGDAYRWMRALYNRVRTKDPLWKVAGFIVDDPLTDTLSIKEVFQCPILICFWRVRHAWHKNLMNRCSDMDYCAEISKKLGESVSNICKGHGNAHVFEAALEDFIDASDFVDYFKAVWSPRLGLWVDALKSYPMASHEASAAMESYHHLLRLRLVNEKDNSVYERADWLVHKLGTKVHSYFWLDEYSGKGDFARYWKDEWFSGLTAWRKSMKIPDDDITMEDKIARVVDQEDRSAIHIVRNPGSEYALCDCDRANAGNLCDHVFKTIRFYRDKKHVERSLSMLQYHQALMKILHCPQHDSLARDYASSLAVWVQMQLDSQIGQPSSSHASDSAMEQVSDQPTANQDSVLLNENPSRNDNGSDEPSTALVNEVMSENDMLDYENGTEVSRAEMEIDA</sequence>
<evidence type="ECO:0000259" key="3">
    <source>
        <dbReference type="PROSITE" id="PS50966"/>
    </source>
</evidence>
<reference evidence="4" key="1">
    <citation type="submission" date="2023-03" db="EMBL/GenBank/DDBJ databases">
        <authorList>
            <person name="Julca I."/>
        </authorList>
    </citation>
    <scope>NUCLEOTIDE SEQUENCE</scope>
</reference>
<name>A0AAV1CP96_OLDCO</name>
<feature type="compositionally biased region" description="Polar residues" evidence="2">
    <location>
        <begin position="656"/>
        <end position="702"/>
    </location>
</feature>
<organism evidence="4 5">
    <name type="scientific">Oldenlandia corymbosa var. corymbosa</name>
    <dbReference type="NCBI Taxonomy" id="529605"/>
    <lineage>
        <taxon>Eukaryota</taxon>
        <taxon>Viridiplantae</taxon>
        <taxon>Streptophyta</taxon>
        <taxon>Embryophyta</taxon>
        <taxon>Tracheophyta</taxon>
        <taxon>Spermatophyta</taxon>
        <taxon>Magnoliopsida</taxon>
        <taxon>eudicotyledons</taxon>
        <taxon>Gunneridae</taxon>
        <taxon>Pentapetalae</taxon>
        <taxon>asterids</taxon>
        <taxon>lamiids</taxon>
        <taxon>Gentianales</taxon>
        <taxon>Rubiaceae</taxon>
        <taxon>Rubioideae</taxon>
        <taxon>Spermacoceae</taxon>
        <taxon>Hedyotis-Oldenlandia complex</taxon>
        <taxon>Oldenlandia</taxon>
    </lineage>
</organism>
<dbReference type="PANTHER" id="PTHR33977:SF1">
    <property type="entry name" value="ZINC ION BINDING PROTEIN"/>
    <property type="match status" value="1"/>
</dbReference>
<dbReference type="InterPro" id="IPR007527">
    <property type="entry name" value="Znf_SWIM"/>
</dbReference>
<evidence type="ECO:0000256" key="2">
    <source>
        <dbReference type="SAM" id="MobiDB-lite"/>
    </source>
</evidence>
<feature type="region of interest" description="Disordered" evidence="2">
    <location>
        <begin position="656"/>
        <end position="730"/>
    </location>
</feature>
<gene>
    <name evidence="4" type="ORF">OLC1_LOCUS7607</name>
</gene>
<dbReference type="PANTHER" id="PTHR33977">
    <property type="entry name" value="ZINC ION BINDING PROTEIN"/>
    <property type="match status" value="1"/>
</dbReference>
<evidence type="ECO:0000313" key="4">
    <source>
        <dbReference type="EMBL" id="CAI9096993.1"/>
    </source>
</evidence>
<dbReference type="EMBL" id="OX459119">
    <property type="protein sequence ID" value="CAI9096993.1"/>
    <property type="molecule type" value="Genomic_DNA"/>
</dbReference>
<dbReference type="Proteomes" id="UP001161247">
    <property type="component" value="Chromosome 2"/>
</dbReference>
<dbReference type="GO" id="GO:0008270">
    <property type="term" value="F:zinc ion binding"/>
    <property type="evidence" value="ECO:0007669"/>
    <property type="project" value="UniProtKB-KW"/>
</dbReference>
<keyword evidence="1" id="KW-0479">Metal-binding</keyword>
<keyword evidence="5" id="KW-1185">Reference proteome</keyword>
<dbReference type="PROSITE" id="PS50966">
    <property type="entry name" value="ZF_SWIM"/>
    <property type="match status" value="1"/>
</dbReference>